<dbReference type="Pfam" id="PF04098">
    <property type="entry name" value="Rad52_Rad22"/>
    <property type="match status" value="1"/>
</dbReference>
<protein>
    <submittedName>
        <fullName evidence="4">Uncharacterized protein</fullName>
    </submittedName>
</protein>
<proteinExistence type="inferred from homology"/>
<gene>
    <name evidence="4" type="ORF">IAC55_02130</name>
</gene>
<name>A0A9D9H3P4_9FIRM</name>
<organism evidence="4 5">
    <name type="scientific">Candidatus Fimicola merdigallinarum</name>
    <dbReference type="NCBI Taxonomy" id="2840819"/>
    <lineage>
        <taxon>Bacteria</taxon>
        <taxon>Bacillati</taxon>
        <taxon>Bacillota</taxon>
        <taxon>Clostridia</taxon>
        <taxon>Lachnospirales</taxon>
        <taxon>Lachnospiraceae</taxon>
        <taxon>Lachnospiraceae incertae sedis</taxon>
        <taxon>Candidatus Fimicola</taxon>
    </lineage>
</organism>
<dbReference type="GO" id="GO:0006281">
    <property type="term" value="P:DNA repair"/>
    <property type="evidence" value="ECO:0007669"/>
    <property type="project" value="UniProtKB-KW"/>
</dbReference>
<evidence type="ECO:0000313" key="5">
    <source>
        <dbReference type="Proteomes" id="UP000823611"/>
    </source>
</evidence>
<comment type="caution">
    <text evidence="4">The sequence shown here is derived from an EMBL/GenBank/DDBJ whole genome shotgun (WGS) entry which is preliminary data.</text>
</comment>
<accession>A0A9D9H3P4</accession>
<dbReference type="EMBL" id="JADIMX010000041">
    <property type="protein sequence ID" value="MBO8434107.1"/>
    <property type="molecule type" value="Genomic_DNA"/>
</dbReference>
<reference evidence="4" key="2">
    <citation type="journal article" date="2021" name="PeerJ">
        <title>Extensive microbial diversity within the chicken gut microbiome revealed by metagenomics and culture.</title>
        <authorList>
            <person name="Gilroy R."/>
            <person name="Ravi A."/>
            <person name="Getino M."/>
            <person name="Pursley I."/>
            <person name="Horton D.L."/>
            <person name="Alikhan N.F."/>
            <person name="Baker D."/>
            <person name="Gharbi K."/>
            <person name="Hall N."/>
            <person name="Watson M."/>
            <person name="Adriaenssens E.M."/>
            <person name="Foster-Nyarko E."/>
            <person name="Jarju S."/>
            <person name="Secka A."/>
            <person name="Antonio M."/>
            <person name="Oren A."/>
            <person name="Chaudhuri R.R."/>
            <person name="La Ragione R."/>
            <person name="Hildebrand F."/>
            <person name="Pallen M.J."/>
        </authorList>
    </citation>
    <scope>NUCLEOTIDE SEQUENCE</scope>
    <source>
        <strain evidence="4">F6-4510</strain>
    </source>
</reference>
<keyword evidence="3" id="KW-0234">DNA repair</keyword>
<comment type="similarity">
    <text evidence="1">Belongs to the RAD52 family.</text>
</comment>
<dbReference type="AlphaFoldDB" id="A0A9D9H3P4"/>
<reference evidence="4" key="1">
    <citation type="submission" date="2020-10" db="EMBL/GenBank/DDBJ databases">
        <authorList>
            <person name="Gilroy R."/>
        </authorList>
    </citation>
    <scope>NUCLEOTIDE SEQUENCE</scope>
    <source>
        <strain evidence="4">F6-4510</strain>
    </source>
</reference>
<sequence length="168" mass="19310">MFRTLCASEIEIRVATINDKGCALLLYKDARCDMNILDETVSPENWQRRHELINGNLFCSVGIKFGDEWIWKQDVGTESYTEKEKGQASDSFKRACFNWGIGRELYTAPFIWVNSSDCNITSRNGKYSTYDKFVVEKIAYEKGIITGLAIRNASTNKRVFVYTKESKK</sequence>
<evidence type="ECO:0000256" key="1">
    <source>
        <dbReference type="ARBA" id="ARBA00006638"/>
    </source>
</evidence>
<evidence type="ECO:0000256" key="2">
    <source>
        <dbReference type="ARBA" id="ARBA00022763"/>
    </source>
</evidence>
<dbReference type="InterPro" id="IPR041247">
    <property type="entry name" value="Rad52_fam"/>
</dbReference>
<dbReference type="Proteomes" id="UP000823611">
    <property type="component" value="Unassembled WGS sequence"/>
</dbReference>
<evidence type="ECO:0000313" key="4">
    <source>
        <dbReference type="EMBL" id="MBO8434107.1"/>
    </source>
</evidence>
<keyword evidence="2" id="KW-0227">DNA damage</keyword>
<evidence type="ECO:0000256" key="3">
    <source>
        <dbReference type="ARBA" id="ARBA00023204"/>
    </source>
</evidence>